<evidence type="ECO:0000256" key="5">
    <source>
        <dbReference type="ARBA" id="ARBA00022989"/>
    </source>
</evidence>
<protein>
    <submittedName>
        <fullName evidence="10">Small multidrug resistance pump</fullName>
    </submittedName>
</protein>
<evidence type="ECO:0000256" key="6">
    <source>
        <dbReference type="ARBA" id="ARBA00023136"/>
    </source>
</evidence>
<feature type="transmembrane region" description="Helical" evidence="9">
    <location>
        <begin position="58"/>
        <end position="79"/>
    </location>
</feature>
<dbReference type="InterPro" id="IPR037185">
    <property type="entry name" value="EmrE-like"/>
</dbReference>
<reference evidence="11" key="1">
    <citation type="submission" date="2017-06" db="EMBL/GenBank/DDBJ databases">
        <authorList>
            <person name="Varghese N."/>
            <person name="Submissions S."/>
        </authorList>
    </citation>
    <scope>NUCLEOTIDE SEQUENCE [LARGE SCALE GENOMIC DNA]</scope>
    <source>
        <strain evidence="11">DSM 11116</strain>
    </source>
</reference>
<dbReference type="GO" id="GO:0005886">
    <property type="term" value="C:plasma membrane"/>
    <property type="evidence" value="ECO:0007669"/>
    <property type="project" value="UniProtKB-SubCell"/>
</dbReference>
<dbReference type="Pfam" id="PF00893">
    <property type="entry name" value="Multi_Drug_Res"/>
    <property type="match status" value="1"/>
</dbReference>
<feature type="transmembrane region" description="Helical" evidence="9">
    <location>
        <begin position="30"/>
        <end position="51"/>
    </location>
</feature>
<evidence type="ECO:0000256" key="9">
    <source>
        <dbReference type="SAM" id="Phobius"/>
    </source>
</evidence>
<keyword evidence="2" id="KW-0813">Transport</keyword>
<dbReference type="InterPro" id="IPR000390">
    <property type="entry name" value="Small_drug/metabolite_transptr"/>
</dbReference>
<comment type="similarity">
    <text evidence="7 8">Belongs to the drug/metabolite transporter (DMT) superfamily. Small multidrug resistance (SMR) (TC 2.A.7.1) family.</text>
</comment>
<dbReference type="RefSeq" id="WP_088843389.1">
    <property type="nucleotide sequence ID" value="NZ_FYEW01000001.1"/>
</dbReference>
<feature type="transmembrane region" description="Helical" evidence="9">
    <location>
        <begin position="85"/>
        <end position="104"/>
    </location>
</feature>
<evidence type="ECO:0000256" key="7">
    <source>
        <dbReference type="ARBA" id="ARBA00038032"/>
    </source>
</evidence>
<keyword evidence="11" id="KW-1185">Reference proteome</keyword>
<dbReference type="SUPFAM" id="SSF103481">
    <property type="entry name" value="Multidrug resistance efflux transporter EmrE"/>
    <property type="match status" value="1"/>
</dbReference>
<dbReference type="InterPro" id="IPR045324">
    <property type="entry name" value="Small_multidrug_res"/>
</dbReference>
<dbReference type="PANTHER" id="PTHR30561">
    <property type="entry name" value="SMR FAMILY PROTON-DEPENDENT DRUG EFFLUX TRANSPORTER SUGE"/>
    <property type="match status" value="1"/>
</dbReference>
<sequence length="110" mass="11788">MKHWLILLLAIVAETIATSALKASAGFSRLMPSIIVVVGYGVSFYCLSLTLRVIPIGIAYAVWSGVGILLITLVGVVLYRQIPDWPAALGLLLILAGILVINLFSKMPQP</sequence>
<organism evidence="10 11">
    <name type="scientific">Hymenobacter gelipurpurascens</name>
    <dbReference type="NCBI Taxonomy" id="89968"/>
    <lineage>
        <taxon>Bacteria</taxon>
        <taxon>Pseudomonadati</taxon>
        <taxon>Bacteroidota</taxon>
        <taxon>Cytophagia</taxon>
        <taxon>Cytophagales</taxon>
        <taxon>Hymenobacteraceae</taxon>
        <taxon>Hymenobacter</taxon>
    </lineage>
</organism>
<evidence type="ECO:0000256" key="3">
    <source>
        <dbReference type="ARBA" id="ARBA00022475"/>
    </source>
</evidence>
<dbReference type="PANTHER" id="PTHR30561:SF1">
    <property type="entry name" value="MULTIDRUG TRANSPORTER EMRE"/>
    <property type="match status" value="1"/>
</dbReference>
<proteinExistence type="inferred from homology"/>
<dbReference type="Proteomes" id="UP000198131">
    <property type="component" value="Unassembled WGS sequence"/>
</dbReference>
<gene>
    <name evidence="10" type="ORF">SAMN06265337_2160</name>
</gene>
<dbReference type="GO" id="GO:0022857">
    <property type="term" value="F:transmembrane transporter activity"/>
    <property type="evidence" value="ECO:0007669"/>
    <property type="project" value="InterPro"/>
</dbReference>
<dbReference type="OrthoDB" id="21828at2"/>
<dbReference type="EMBL" id="FYEW01000001">
    <property type="protein sequence ID" value="SNC68047.1"/>
    <property type="molecule type" value="Genomic_DNA"/>
</dbReference>
<keyword evidence="4 8" id="KW-0812">Transmembrane</keyword>
<comment type="subcellular location">
    <subcellularLocation>
        <location evidence="1 8">Cell membrane</location>
        <topology evidence="1 8">Multi-pass membrane protein</topology>
    </subcellularLocation>
</comment>
<name>A0A212TPU3_9BACT</name>
<keyword evidence="5 9" id="KW-1133">Transmembrane helix</keyword>
<dbReference type="AlphaFoldDB" id="A0A212TPU3"/>
<evidence type="ECO:0000313" key="10">
    <source>
        <dbReference type="EMBL" id="SNC68047.1"/>
    </source>
</evidence>
<keyword evidence="6 9" id="KW-0472">Membrane</keyword>
<evidence type="ECO:0000256" key="1">
    <source>
        <dbReference type="ARBA" id="ARBA00004651"/>
    </source>
</evidence>
<accession>A0A212TPU3</accession>
<evidence type="ECO:0000313" key="11">
    <source>
        <dbReference type="Proteomes" id="UP000198131"/>
    </source>
</evidence>
<evidence type="ECO:0000256" key="2">
    <source>
        <dbReference type="ARBA" id="ARBA00022448"/>
    </source>
</evidence>
<dbReference type="GO" id="GO:1990961">
    <property type="term" value="P:xenobiotic detoxification by transmembrane export across the plasma membrane"/>
    <property type="evidence" value="ECO:0007669"/>
    <property type="project" value="UniProtKB-ARBA"/>
</dbReference>
<dbReference type="FunFam" id="1.10.3730.20:FF:000001">
    <property type="entry name" value="Quaternary ammonium compound resistance transporter SugE"/>
    <property type="match status" value="1"/>
</dbReference>
<keyword evidence="3" id="KW-1003">Cell membrane</keyword>
<evidence type="ECO:0000256" key="8">
    <source>
        <dbReference type="RuleBase" id="RU003942"/>
    </source>
</evidence>
<dbReference type="Gene3D" id="1.10.3730.20">
    <property type="match status" value="1"/>
</dbReference>
<evidence type="ECO:0000256" key="4">
    <source>
        <dbReference type="ARBA" id="ARBA00022692"/>
    </source>
</evidence>